<sequence length="186" mass="20931">MNNVKNGCVNNKDNDDIINNNHFFTNVENNITNGMLNDSLNGADQNYYINEHKKNDLSQISKNSYSNYFLDSSENNSSMANLNFYEMAYKTNGGFSNYGHGNNNVNNVNNVNNGNSVNSVNNEHTKIDILSTKKNSQSTNIDDNNDNLSLNNKNGKNVLNNCTPLTYNFNGLYECLNKNDKIKTTE</sequence>
<proteinExistence type="predicted"/>
<accession>Q7RE86</accession>
<evidence type="ECO:0000313" key="2">
    <source>
        <dbReference type="Proteomes" id="UP000008553"/>
    </source>
</evidence>
<organism evidence="1 2">
    <name type="scientific">Plasmodium yoelii yoelii</name>
    <dbReference type="NCBI Taxonomy" id="73239"/>
    <lineage>
        <taxon>Eukaryota</taxon>
        <taxon>Sar</taxon>
        <taxon>Alveolata</taxon>
        <taxon>Apicomplexa</taxon>
        <taxon>Aconoidasida</taxon>
        <taxon>Haemosporida</taxon>
        <taxon>Plasmodiidae</taxon>
        <taxon>Plasmodium</taxon>
        <taxon>Plasmodium (Vinckeia)</taxon>
    </lineage>
</organism>
<gene>
    <name evidence="1" type="ORF">PY05181</name>
</gene>
<dbReference type="AlphaFoldDB" id="Q7RE86"/>
<dbReference type="PaxDb" id="73239-Q7RE86"/>
<dbReference type="InParanoid" id="Q7RE86"/>
<comment type="caution">
    <text evidence="1">The sequence shown here is derived from an EMBL/GenBank/DDBJ whole genome shotgun (WGS) entry which is preliminary data.</text>
</comment>
<dbReference type="Proteomes" id="UP000008553">
    <property type="component" value="Unassembled WGS sequence"/>
</dbReference>
<keyword evidence="2" id="KW-1185">Reference proteome</keyword>
<name>Q7RE86_PLAYO</name>
<dbReference type="STRING" id="73239.Q7RE86"/>
<dbReference type="EMBL" id="AABL01001632">
    <property type="protein sequence ID" value="EAA17168.1"/>
    <property type="molecule type" value="Genomic_DNA"/>
</dbReference>
<evidence type="ECO:0000313" key="1">
    <source>
        <dbReference type="EMBL" id="EAA17168.1"/>
    </source>
</evidence>
<reference evidence="1 2" key="1">
    <citation type="journal article" date="2002" name="Nature">
        <title>Genome sequence and comparative analysis of the model rodent malaria parasite Plasmodium yoelii yoelii.</title>
        <authorList>
            <person name="Carlton J.M."/>
            <person name="Angiuoli S.V."/>
            <person name="Suh B.B."/>
            <person name="Kooij T.W."/>
            <person name="Pertea M."/>
            <person name="Silva J.C."/>
            <person name="Ermolaeva M.D."/>
            <person name="Allen J.E."/>
            <person name="Selengut J.D."/>
            <person name="Koo H.L."/>
            <person name="Peterson J.D."/>
            <person name="Pop M."/>
            <person name="Kosack D.S."/>
            <person name="Shumway M.F."/>
            <person name="Bidwell S.L."/>
            <person name="Shallom S.J."/>
            <person name="van Aken S.E."/>
            <person name="Riedmuller S.B."/>
            <person name="Feldblyum T.V."/>
            <person name="Cho J.K."/>
            <person name="Quackenbush J."/>
            <person name="Sedegah M."/>
            <person name="Shoaibi A."/>
            <person name="Cummings L.M."/>
            <person name="Florens L."/>
            <person name="Yates J.R."/>
            <person name="Raine J.D."/>
            <person name="Sinden R.E."/>
            <person name="Harris M.A."/>
            <person name="Cunningham D.A."/>
            <person name="Preiser P.R."/>
            <person name="Bergman L.W."/>
            <person name="Vaidya A.B."/>
            <person name="van Lin L.H."/>
            <person name="Janse C.J."/>
            <person name="Waters A.P."/>
            <person name="Smith H.O."/>
            <person name="White O.R."/>
            <person name="Salzberg S.L."/>
            <person name="Venter J.C."/>
            <person name="Fraser C.M."/>
            <person name="Hoffman S.L."/>
            <person name="Gardner M.J."/>
            <person name="Carucci D.J."/>
        </authorList>
    </citation>
    <scope>NUCLEOTIDE SEQUENCE [LARGE SCALE GENOMIC DNA]</scope>
    <source>
        <strain evidence="1 2">17XNL</strain>
    </source>
</reference>
<protein>
    <submittedName>
        <fullName evidence="1">Uncharacterized protein</fullName>
    </submittedName>
</protein>